<organism evidence="1 2">
    <name type="scientific">Streptoalloteichus tenebrarius (strain ATCC 17920 / DSM 40477 / JCM 4838 / CBS 697.72 / NBRC 16177 / NCIMB 11028 / NRRL B-12390 / A12253. 1 / ISP 5477)</name>
    <name type="common">Streptomyces tenebrarius</name>
    <dbReference type="NCBI Taxonomy" id="1933"/>
    <lineage>
        <taxon>Bacteria</taxon>
        <taxon>Bacillati</taxon>
        <taxon>Actinomycetota</taxon>
        <taxon>Actinomycetes</taxon>
        <taxon>Pseudonocardiales</taxon>
        <taxon>Pseudonocardiaceae</taxon>
        <taxon>Streptoalloteichus</taxon>
    </lineage>
</organism>
<dbReference type="RefSeq" id="WP_253668826.1">
    <property type="nucleotide sequence ID" value="NZ_JAMTCP010000005.1"/>
</dbReference>
<evidence type="ECO:0000313" key="2">
    <source>
        <dbReference type="Proteomes" id="UP001205311"/>
    </source>
</evidence>
<gene>
    <name evidence="1" type="ORF">LX15_001573</name>
</gene>
<accession>A0ABT1HQW3</accession>
<dbReference type="InterPro" id="IPR015422">
    <property type="entry name" value="PyrdxlP-dep_Trfase_small"/>
</dbReference>
<dbReference type="EMBL" id="JAMTCP010000005">
    <property type="protein sequence ID" value="MCP2257887.1"/>
    <property type="molecule type" value="Genomic_DNA"/>
</dbReference>
<dbReference type="Proteomes" id="UP001205311">
    <property type="component" value="Unassembled WGS sequence"/>
</dbReference>
<name>A0ABT1HQW3_STRSD</name>
<proteinExistence type="predicted"/>
<comment type="caution">
    <text evidence="1">The sequence shown here is derived from an EMBL/GenBank/DDBJ whole genome shotgun (WGS) entry which is preliminary data.</text>
</comment>
<reference evidence="1 2" key="1">
    <citation type="submission" date="2022-06" db="EMBL/GenBank/DDBJ databases">
        <title>Genomic Encyclopedia of Archaeal and Bacterial Type Strains, Phase II (KMG-II): from individual species to whole genera.</title>
        <authorList>
            <person name="Goeker M."/>
        </authorList>
    </citation>
    <scope>NUCLEOTIDE SEQUENCE [LARGE SCALE GENOMIC DNA]</scope>
    <source>
        <strain evidence="1 2">DSM 40477</strain>
    </source>
</reference>
<sequence length="61" mass="7182">MLEHLPSEWPHYQPGQFPVAERLYRNTLKIRIPHDDDQLADAYTTAITKVLTNHHHLAPRK</sequence>
<dbReference type="Gene3D" id="3.90.1150.10">
    <property type="entry name" value="Aspartate Aminotransferase, domain 1"/>
    <property type="match status" value="1"/>
</dbReference>
<protein>
    <submittedName>
        <fullName evidence="1">Uncharacterized protein</fullName>
    </submittedName>
</protein>
<keyword evidence="2" id="KW-1185">Reference proteome</keyword>
<evidence type="ECO:0000313" key="1">
    <source>
        <dbReference type="EMBL" id="MCP2257887.1"/>
    </source>
</evidence>